<dbReference type="PANTHER" id="PTHR33392:SF6">
    <property type="entry name" value="POLYISOPRENYL-TEICHOIC ACID--PEPTIDOGLYCAN TEICHOIC ACID TRANSFERASE TAGU"/>
    <property type="match status" value="1"/>
</dbReference>
<protein>
    <submittedName>
        <fullName evidence="5">LytR family transcriptional attenuator</fullName>
    </submittedName>
</protein>
<dbReference type="Gene3D" id="3.40.630.190">
    <property type="entry name" value="LCP protein"/>
    <property type="match status" value="1"/>
</dbReference>
<evidence type="ECO:0000256" key="1">
    <source>
        <dbReference type="ARBA" id="ARBA00006068"/>
    </source>
</evidence>
<keyword evidence="3" id="KW-1133">Transmembrane helix</keyword>
<feature type="compositionally biased region" description="Low complexity" evidence="2">
    <location>
        <begin position="414"/>
        <end position="426"/>
    </location>
</feature>
<comment type="similarity">
    <text evidence="1">Belongs to the LytR/CpsA/Psr (LCP) family.</text>
</comment>
<accession>A0A3D9L8R9</accession>
<dbReference type="NCBIfam" id="TIGR00350">
    <property type="entry name" value="lytR_cpsA_psr"/>
    <property type="match status" value="1"/>
</dbReference>
<keyword evidence="3" id="KW-0812">Transmembrane</keyword>
<sequence length="426" mass="43910">MSHTENNDYLPRRSSGRARRRRHTVRNAFIVVAALLVVVLVFVGIYVGSIASTFNDKRQTVDAGIATSEATTDGALNVLVMGSDSRGEGMDTAENKGEEGERSDTLMLVHIPEDRQNVYVMSVVRDLWVEIPGHGERKVNAALGLGGYPLVTATVENLLGVNIDHLAVIDFEGFNGLTSALGGVQVCNPHSFSSGQVNPSFFPQGEILLQGSDALRFVRERKAFAGGDFERVANQQRFVSAMVDQILTVDTLANPQKLMGVVNSIVPFITVDDGLDAATIAGYGLQLNGIRSNDIETFTVPHGDPAEGPGGASIVLQDESGVEELRQALQTDDLDSYLSGDDDTEGAAGDDATAGATDAATDGGATPDASADASGEPSDSSASSASGEPSATDGGTDASNSASGSASGSGGASGEATEPAAVCAGA</sequence>
<evidence type="ECO:0000259" key="4">
    <source>
        <dbReference type="Pfam" id="PF03816"/>
    </source>
</evidence>
<comment type="caution">
    <text evidence="5">The sequence shown here is derived from an EMBL/GenBank/DDBJ whole genome shotgun (WGS) entry which is preliminary data.</text>
</comment>
<dbReference type="EMBL" id="QREH01000001">
    <property type="protein sequence ID" value="REE02751.1"/>
    <property type="molecule type" value="Genomic_DNA"/>
</dbReference>
<feature type="region of interest" description="Disordered" evidence="2">
    <location>
        <begin position="331"/>
        <end position="426"/>
    </location>
</feature>
<evidence type="ECO:0000256" key="2">
    <source>
        <dbReference type="SAM" id="MobiDB-lite"/>
    </source>
</evidence>
<reference evidence="5 6" key="1">
    <citation type="submission" date="2018-07" db="EMBL/GenBank/DDBJ databases">
        <title>Sequencing the genomes of 1000 actinobacteria strains.</title>
        <authorList>
            <person name="Klenk H.-P."/>
        </authorList>
    </citation>
    <scope>NUCLEOTIDE SEQUENCE [LARGE SCALE GENOMIC DNA]</scope>
    <source>
        <strain evidence="5 6">DSM 14442</strain>
    </source>
</reference>
<dbReference type="OrthoDB" id="9782542at2"/>
<feature type="compositionally biased region" description="Low complexity" evidence="2">
    <location>
        <begin position="346"/>
        <end position="406"/>
    </location>
</feature>
<feature type="compositionally biased region" description="Acidic residues" evidence="2">
    <location>
        <begin position="332"/>
        <end position="345"/>
    </location>
</feature>
<gene>
    <name evidence="5" type="ORF">C8E99_0534</name>
</gene>
<dbReference type="RefSeq" id="WP_115930991.1">
    <property type="nucleotide sequence ID" value="NZ_QREH01000001.1"/>
</dbReference>
<proteinExistence type="inferred from homology"/>
<name>A0A3D9L8R9_9MICC</name>
<feature type="domain" description="Cell envelope-related transcriptional attenuator" evidence="4">
    <location>
        <begin position="102"/>
        <end position="246"/>
    </location>
</feature>
<evidence type="ECO:0000313" key="6">
    <source>
        <dbReference type="Proteomes" id="UP000256727"/>
    </source>
</evidence>
<dbReference type="InterPro" id="IPR050922">
    <property type="entry name" value="LytR/CpsA/Psr_CW_biosynth"/>
</dbReference>
<dbReference type="Pfam" id="PF03816">
    <property type="entry name" value="LytR_cpsA_psr"/>
    <property type="match status" value="1"/>
</dbReference>
<dbReference type="PANTHER" id="PTHR33392">
    <property type="entry name" value="POLYISOPRENYL-TEICHOIC ACID--PEPTIDOGLYCAN TEICHOIC ACID TRANSFERASE TAGU"/>
    <property type="match status" value="1"/>
</dbReference>
<evidence type="ECO:0000256" key="3">
    <source>
        <dbReference type="SAM" id="Phobius"/>
    </source>
</evidence>
<feature type="transmembrane region" description="Helical" evidence="3">
    <location>
        <begin position="27"/>
        <end position="48"/>
    </location>
</feature>
<organism evidence="5 6">
    <name type="scientific">Citricoccus muralis</name>
    <dbReference type="NCBI Taxonomy" id="169134"/>
    <lineage>
        <taxon>Bacteria</taxon>
        <taxon>Bacillati</taxon>
        <taxon>Actinomycetota</taxon>
        <taxon>Actinomycetes</taxon>
        <taxon>Micrococcales</taxon>
        <taxon>Micrococcaceae</taxon>
        <taxon>Citricoccus</taxon>
    </lineage>
</organism>
<keyword evidence="3" id="KW-0472">Membrane</keyword>
<dbReference type="AlphaFoldDB" id="A0A3D9L8R9"/>
<dbReference type="Proteomes" id="UP000256727">
    <property type="component" value="Unassembled WGS sequence"/>
</dbReference>
<dbReference type="InterPro" id="IPR004474">
    <property type="entry name" value="LytR_CpsA_psr"/>
</dbReference>
<evidence type="ECO:0000313" key="5">
    <source>
        <dbReference type="EMBL" id="REE02751.1"/>
    </source>
</evidence>
<keyword evidence="6" id="KW-1185">Reference proteome</keyword>